<feature type="non-terminal residue" evidence="1">
    <location>
        <position position="1"/>
    </location>
</feature>
<dbReference type="AlphaFoldDB" id="X0ZA14"/>
<accession>X0ZA14</accession>
<gene>
    <name evidence="1" type="ORF">S01H1_78373</name>
</gene>
<name>X0ZA14_9ZZZZ</name>
<reference evidence="1" key="1">
    <citation type="journal article" date="2014" name="Front. Microbiol.">
        <title>High frequency of phylogenetically diverse reductive dehalogenase-homologous genes in deep subseafloor sedimentary metagenomes.</title>
        <authorList>
            <person name="Kawai M."/>
            <person name="Futagami T."/>
            <person name="Toyoda A."/>
            <person name="Takaki Y."/>
            <person name="Nishi S."/>
            <person name="Hori S."/>
            <person name="Arai W."/>
            <person name="Tsubouchi T."/>
            <person name="Morono Y."/>
            <person name="Uchiyama I."/>
            <person name="Ito T."/>
            <person name="Fujiyama A."/>
            <person name="Inagaki F."/>
            <person name="Takami H."/>
        </authorList>
    </citation>
    <scope>NUCLEOTIDE SEQUENCE</scope>
    <source>
        <strain evidence="1">Expedition CK06-06</strain>
    </source>
</reference>
<comment type="caution">
    <text evidence="1">The sequence shown here is derived from an EMBL/GenBank/DDBJ whole genome shotgun (WGS) entry which is preliminary data.</text>
</comment>
<sequence>GDGTAAGIGSILGLSWVPEEIPAPIFFGLGA</sequence>
<dbReference type="EMBL" id="BARS01052744">
    <property type="protein sequence ID" value="GAG45276.1"/>
    <property type="molecule type" value="Genomic_DNA"/>
</dbReference>
<proteinExistence type="predicted"/>
<organism evidence="1">
    <name type="scientific">marine sediment metagenome</name>
    <dbReference type="NCBI Taxonomy" id="412755"/>
    <lineage>
        <taxon>unclassified sequences</taxon>
        <taxon>metagenomes</taxon>
        <taxon>ecological metagenomes</taxon>
    </lineage>
</organism>
<protein>
    <submittedName>
        <fullName evidence="1">Uncharacterized protein</fullName>
    </submittedName>
</protein>
<evidence type="ECO:0000313" key="1">
    <source>
        <dbReference type="EMBL" id="GAG45276.1"/>
    </source>
</evidence>